<organism evidence="2 3">
    <name type="scientific">Parathalassolituus penaei</name>
    <dbReference type="NCBI Taxonomy" id="2997323"/>
    <lineage>
        <taxon>Bacteria</taxon>
        <taxon>Pseudomonadati</taxon>
        <taxon>Pseudomonadota</taxon>
        <taxon>Gammaproteobacteria</taxon>
        <taxon>Oceanospirillales</taxon>
        <taxon>Oceanospirillaceae</taxon>
        <taxon>Parathalassolituus</taxon>
    </lineage>
</organism>
<proteinExistence type="predicted"/>
<dbReference type="AlphaFoldDB" id="A0A9X3EBK3"/>
<keyword evidence="2" id="KW-0645">Protease</keyword>
<dbReference type="InterPro" id="IPR053136">
    <property type="entry name" value="UTP_pyrophosphatase-like"/>
</dbReference>
<sequence length="237" mass="28158">MSELEIAGLRMQVNRKNIKNLHISVLPPDGRIRLSVPQHMTDVALRMAVASRIPWIRKQQKDFANQPRQSDRQMVSGESHYLWGQNYRLDVIEKRAKHHIALGGKHMRLTVSPATTLDNRVLVLTEFYRAQLKERIENLLPKWTARMDLGDVSWGVKKMKTRWGSCNAKSRRIWINLEMAKKPPVCLEYILVHELVHLRERHHNDRFRDHMNRLLPDWKERRQQLNATPLGYENWHY</sequence>
<dbReference type="Proteomes" id="UP001150830">
    <property type="component" value="Unassembled WGS sequence"/>
</dbReference>
<dbReference type="CDD" id="cd07344">
    <property type="entry name" value="M48_yhfN_like"/>
    <property type="match status" value="1"/>
</dbReference>
<evidence type="ECO:0000313" key="3">
    <source>
        <dbReference type="Proteomes" id="UP001150830"/>
    </source>
</evidence>
<protein>
    <submittedName>
        <fullName evidence="2">SprT family zinc-dependent metalloprotease</fullName>
    </submittedName>
</protein>
<comment type="caution">
    <text evidence="2">The sequence shown here is derived from an EMBL/GenBank/DDBJ whole genome shotgun (WGS) entry which is preliminary data.</text>
</comment>
<dbReference type="PANTHER" id="PTHR30399:SF1">
    <property type="entry name" value="UTP PYROPHOSPHATASE"/>
    <property type="match status" value="1"/>
</dbReference>
<name>A0A9X3EBK3_9GAMM</name>
<dbReference type="InterPro" id="IPR002725">
    <property type="entry name" value="YgjP-like_metallopeptidase"/>
</dbReference>
<dbReference type="GO" id="GO:0008237">
    <property type="term" value="F:metallopeptidase activity"/>
    <property type="evidence" value="ECO:0007669"/>
    <property type="project" value="UniProtKB-KW"/>
</dbReference>
<keyword evidence="2" id="KW-0378">Hydrolase</keyword>
<dbReference type="Gene3D" id="3.30.2010.10">
    <property type="entry name" value="Metalloproteases ('zincins'), catalytic domain"/>
    <property type="match status" value="1"/>
</dbReference>
<gene>
    <name evidence="2" type="ORF">OUO13_05040</name>
</gene>
<feature type="domain" description="YgjP-like metallopeptidase" evidence="1">
    <location>
        <begin position="25"/>
        <end position="227"/>
    </location>
</feature>
<keyword evidence="2" id="KW-0482">Metalloprotease</keyword>
<dbReference type="EMBL" id="JAPNOA010000018">
    <property type="protein sequence ID" value="MCY0964544.1"/>
    <property type="molecule type" value="Genomic_DNA"/>
</dbReference>
<reference evidence="2" key="1">
    <citation type="submission" date="2022-11" db="EMBL/GenBank/DDBJ databases">
        <title>Parathalassolutuus dongxingensis gen. nov., sp. nov., a novel member of family Oceanospirillaceae isolated from a coastal shrimp pond in Guangxi, China.</title>
        <authorList>
            <person name="Chen H."/>
        </authorList>
    </citation>
    <scope>NUCLEOTIDE SEQUENCE</scope>
    <source>
        <strain evidence="2">G-43</strain>
    </source>
</reference>
<accession>A0A9X3EBK3</accession>
<evidence type="ECO:0000313" key="2">
    <source>
        <dbReference type="EMBL" id="MCY0964544.1"/>
    </source>
</evidence>
<evidence type="ECO:0000259" key="1">
    <source>
        <dbReference type="Pfam" id="PF01863"/>
    </source>
</evidence>
<dbReference type="PANTHER" id="PTHR30399">
    <property type="entry name" value="UNCHARACTERIZED PROTEIN YGJP"/>
    <property type="match status" value="1"/>
</dbReference>
<dbReference type="RefSeq" id="WP_283172760.1">
    <property type="nucleotide sequence ID" value="NZ_JAPNOA010000018.1"/>
</dbReference>
<keyword evidence="3" id="KW-1185">Reference proteome</keyword>
<dbReference type="Pfam" id="PF01863">
    <property type="entry name" value="YgjP-like"/>
    <property type="match status" value="1"/>
</dbReference>